<keyword evidence="2" id="KW-0472">Membrane</keyword>
<evidence type="ECO:0008006" key="5">
    <source>
        <dbReference type="Google" id="ProtNLM"/>
    </source>
</evidence>
<feature type="transmembrane region" description="Helical" evidence="2">
    <location>
        <begin position="76"/>
        <end position="96"/>
    </location>
</feature>
<sequence>MKPHSDEVGLEAKIAGLQEDFDVESGSQGPASCGEKQGKESDGGSPAKKQAPQPQSCNGNVGAVGTLTLLRKYPHLLLASAILFCLVVALCAFGIVHATNASYHMEETKARDQAVRVSDAIAKQLSSASQAALSLAAVVKTKPHWSFIEDNFLSLAKELFRQSQEDQDNQLDIKEVALAPFGRIRLDYSLPAPRNASRDLFSAPYVQILGTFRSVEERGLSITGPIPLTDSNGSAFSAFSA</sequence>
<evidence type="ECO:0000313" key="3">
    <source>
        <dbReference type="EMBL" id="KAF5842283.1"/>
    </source>
</evidence>
<dbReference type="EMBL" id="MU069464">
    <property type="protein sequence ID" value="KAF5842283.1"/>
    <property type="molecule type" value="Genomic_DNA"/>
</dbReference>
<keyword evidence="4" id="KW-1185">Reference proteome</keyword>
<evidence type="ECO:0000256" key="2">
    <source>
        <dbReference type="SAM" id="Phobius"/>
    </source>
</evidence>
<dbReference type="Proteomes" id="UP000815325">
    <property type="component" value="Unassembled WGS sequence"/>
</dbReference>
<reference evidence="3" key="1">
    <citation type="submission" date="2017-08" db="EMBL/GenBank/DDBJ databases">
        <authorList>
            <person name="Polle J.E."/>
            <person name="Barry K."/>
            <person name="Cushman J."/>
            <person name="Schmutz J."/>
            <person name="Tran D."/>
            <person name="Hathwaick L.T."/>
            <person name="Yim W.C."/>
            <person name="Jenkins J."/>
            <person name="Mckie-Krisberg Z.M."/>
            <person name="Prochnik S."/>
            <person name="Lindquist E."/>
            <person name="Dockter R.B."/>
            <person name="Adam C."/>
            <person name="Molina H."/>
            <person name="Bunkerborg J."/>
            <person name="Jin E."/>
            <person name="Buchheim M."/>
            <person name="Magnuson J."/>
        </authorList>
    </citation>
    <scope>NUCLEOTIDE SEQUENCE</scope>
    <source>
        <strain evidence="3">CCAP 19/18</strain>
    </source>
</reference>
<keyword evidence="2" id="KW-0812">Transmembrane</keyword>
<comment type="caution">
    <text evidence="3">The sequence shown here is derived from an EMBL/GenBank/DDBJ whole genome shotgun (WGS) entry which is preliminary data.</text>
</comment>
<feature type="non-terminal residue" evidence="3">
    <location>
        <position position="241"/>
    </location>
</feature>
<name>A0ABQ7H5Z4_DUNSA</name>
<organism evidence="3 4">
    <name type="scientific">Dunaliella salina</name>
    <name type="common">Green alga</name>
    <name type="synonym">Protococcus salinus</name>
    <dbReference type="NCBI Taxonomy" id="3046"/>
    <lineage>
        <taxon>Eukaryota</taxon>
        <taxon>Viridiplantae</taxon>
        <taxon>Chlorophyta</taxon>
        <taxon>core chlorophytes</taxon>
        <taxon>Chlorophyceae</taxon>
        <taxon>CS clade</taxon>
        <taxon>Chlamydomonadales</taxon>
        <taxon>Dunaliellaceae</taxon>
        <taxon>Dunaliella</taxon>
    </lineage>
</organism>
<protein>
    <recommendedName>
        <fullName evidence="5">CHASE domain-containing protein</fullName>
    </recommendedName>
</protein>
<evidence type="ECO:0000313" key="4">
    <source>
        <dbReference type="Proteomes" id="UP000815325"/>
    </source>
</evidence>
<gene>
    <name evidence="3" type="ORF">DUNSADRAFT_7936</name>
</gene>
<accession>A0ABQ7H5Z4</accession>
<keyword evidence="2" id="KW-1133">Transmembrane helix</keyword>
<feature type="region of interest" description="Disordered" evidence="1">
    <location>
        <begin position="17"/>
        <end position="57"/>
    </location>
</feature>
<proteinExistence type="predicted"/>
<evidence type="ECO:0000256" key="1">
    <source>
        <dbReference type="SAM" id="MobiDB-lite"/>
    </source>
</evidence>